<dbReference type="PANTHER" id="PTHR31956:SF1">
    <property type="entry name" value="NON-SPECIFIC PHOSPHOLIPASE C1"/>
    <property type="match status" value="1"/>
</dbReference>
<protein>
    <submittedName>
        <fullName evidence="3">Acid phosphatase</fullName>
    </submittedName>
</protein>
<proteinExistence type="predicted"/>
<evidence type="ECO:0000313" key="4">
    <source>
        <dbReference type="Proteomes" id="UP000318509"/>
    </source>
</evidence>
<organism evidence="3 4">
    <name type="scientific">Candidatus Segetimicrobium genomatis</name>
    <dbReference type="NCBI Taxonomy" id="2569760"/>
    <lineage>
        <taxon>Bacteria</taxon>
        <taxon>Bacillati</taxon>
        <taxon>Candidatus Sysuimicrobiota</taxon>
        <taxon>Candidatus Sysuimicrobiia</taxon>
        <taxon>Candidatus Sysuimicrobiales</taxon>
        <taxon>Candidatus Segetimicrobiaceae</taxon>
        <taxon>Candidatus Segetimicrobium</taxon>
    </lineage>
</organism>
<dbReference type="SUPFAM" id="SSF53649">
    <property type="entry name" value="Alkaline phosphatase-like"/>
    <property type="match status" value="1"/>
</dbReference>
<keyword evidence="1" id="KW-0378">Hydrolase</keyword>
<evidence type="ECO:0000256" key="1">
    <source>
        <dbReference type="ARBA" id="ARBA00022801"/>
    </source>
</evidence>
<gene>
    <name evidence="3" type="ORF">E6H00_14740</name>
</gene>
<dbReference type="InterPro" id="IPR007312">
    <property type="entry name" value="Phosphoesterase"/>
</dbReference>
<sequence>MRLRGRTVTAVIILDVALALTGMQVRAALSQAAGLSKINHVIVIYQENWSFDGLYGTFPGANGVANAGPTLRQVDKTGQPYATLPQPIDTTKKPPAPDPRFPADMPIGPFDLARFVEPDQRTGDLVHQFFQEQYQIDGGKMDKFVAWSDAAGLVMSRYDATNLPEGMLAQRYVLADNFFHAAFGGSFLNHFWLVCACTPQWPNAPDALKAQLDAGGMVVKDGFVTPDGYAVNTAYTINTPHPARVSDPARLLPSQTMPTIGDRLEEKGISWAWYSGGWNDALAGRPDPLFQFHHQVFAYFARYADGTPGRAQHLRDEQDLWAALKEGTLPAVAFVKFLGPDNEHPGYADVIRGQRHTLELVAAVMQSPYWADSAIIITYDENGGRWDHVPPPKGDRWGPGARVPTIIISPYAKRRVVDHTQYDTTAILRLIERRWNLPPLGSRDAGAGDLRNAFNFF</sequence>
<accession>A0A537JW48</accession>
<dbReference type="InterPro" id="IPR017850">
    <property type="entry name" value="Alkaline_phosphatase_core_sf"/>
</dbReference>
<dbReference type="GO" id="GO:0009395">
    <property type="term" value="P:phospholipid catabolic process"/>
    <property type="evidence" value="ECO:0007669"/>
    <property type="project" value="TreeGrafter"/>
</dbReference>
<dbReference type="Proteomes" id="UP000318509">
    <property type="component" value="Unassembled WGS sequence"/>
</dbReference>
<dbReference type="PANTHER" id="PTHR31956">
    <property type="entry name" value="NON-SPECIFIC PHOSPHOLIPASE C4-RELATED"/>
    <property type="match status" value="1"/>
</dbReference>
<dbReference type="EMBL" id="VBAK01000151">
    <property type="protein sequence ID" value="TMI87778.1"/>
    <property type="molecule type" value="Genomic_DNA"/>
</dbReference>
<evidence type="ECO:0000313" key="3">
    <source>
        <dbReference type="EMBL" id="TMI87778.1"/>
    </source>
</evidence>
<dbReference type="GO" id="GO:0042578">
    <property type="term" value="F:phosphoric ester hydrolase activity"/>
    <property type="evidence" value="ECO:0007669"/>
    <property type="project" value="UniProtKB-ARBA"/>
</dbReference>
<comment type="caution">
    <text evidence="3">The sequence shown here is derived from an EMBL/GenBank/DDBJ whole genome shotgun (WGS) entry which is preliminary data.</text>
</comment>
<feature type="region of interest" description="Disordered" evidence="2">
    <location>
        <begin position="81"/>
        <end position="102"/>
    </location>
</feature>
<dbReference type="CDD" id="cd16013">
    <property type="entry name" value="AcpA"/>
    <property type="match status" value="1"/>
</dbReference>
<dbReference type="AlphaFoldDB" id="A0A537JW48"/>
<evidence type="ECO:0000256" key="2">
    <source>
        <dbReference type="SAM" id="MobiDB-lite"/>
    </source>
</evidence>
<dbReference type="Pfam" id="PF04185">
    <property type="entry name" value="Phosphoesterase"/>
    <property type="match status" value="1"/>
</dbReference>
<name>A0A537JW48_9BACT</name>
<reference evidence="3 4" key="1">
    <citation type="journal article" date="2019" name="Nat. Microbiol.">
        <title>Mediterranean grassland soil C-N compound turnover is dependent on rainfall and depth, and is mediated by genomically divergent microorganisms.</title>
        <authorList>
            <person name="Diamond S."/>
            <person name="Andeer P.F."/>
            <person name="Li Z."/>
            <person name="Crits-Christoph A."/>
            <person name="Burstein D."/>
            <person name="Anantharaman K."/>
            <person name="Lane K.R."/>
            <person name="Thomas B.C."/>
            <person name="Pan C."/>
            <person name="Northen T.R."/>
            <person name="Banfield J.F."/>
        </authorList>
    </citation>
    <scope>NUCLEOTIDE SEQUENCE [LARGE SCALE GENOMIC DNA]</scope>
    <source>
        <strain evidence="3">NP_3</strain>
    </source>
</reference>
<dbReference type="Gene3D" id="3.40.720.10">
    <property type="entry name" value="Alkaline Phosphatase, subunit A"/>
    <property type="match status" value="2"/>
</dbReference>